<evidence type="ECO:0000256" key="1">
    <source>
        <dbReference type="ARBA" id="ARBA00002485"/>
    </source>
</evidence>
<evidence type="ECO:0000313" key="11">
    <source>
        <dbReference type="EMBL" id="TLG73927.1"/>
    </source>
</evidence>
<dbReference type="AlphaFoldDB" id="A0A5R8QDS9"/>
<dbReference type="RefSeq" id="WP_138191066.1">
    <property type="nucleotide sequence ID" value="NZ_VBWP01000005.1"/>
</dbReference>
<dbReference type="GO" id="GO:0016491">
    <property type="term" value="F:oxidoreductase activity"/>
    <property type="evidence" value="ECO:0007669"/>
    <property type="project" value="UniProtKB-KW"/>
</dbReference>
<accession>A0A5R8QDS9</accession>
<dbReference type="Pfam" id="PF00210">
    <property type="entry name" value="Ferritin"/>
    <property type="match status" value="1"/>
</dbReference>
<keyword evidence="6 8" id="KW-0408">Iron</keyword>
<name>A0A5R8QDS9_9FIRM</name>
<dbReference type="GO" id="GO:0005737">
    <property type="term" value="C:cytoplasm"/>
    <property type="evidence" value="ECO:0007669"/>
    <property type="project" value="UniProtKB-SubCell"/>
</dbReference>
<evidence type="ECO:0000256" key="2">
    <source>
        <dbReference type="ARBA" id="ARBA00006950"/>
    </source>
</evidence>
<feature type="binding site" evidence="8">
    <location>
        <position position="50"/>
    </location>
    <ligand>
        <name>Fe cation</name>
        <dbReference type="ChEBI" id="CHEBI:24875"/>
        <label>1</label>
    </ligand>
</feature>
<comment type="function">
    <text evidence="1 9">Iron-storage protein.</text>
</comment>
<dbReference type="InterPro" id="IPR009040">
    <property type="entry name" value="Ferritin-like_diiron"/>
</dbReference>
<dbReference type="SUPFAM" id="SSF47240">
    <property type="entry name" value="Ferritin-like"/>
    <property type="match status" value="1"/>
</dbReference>
<comment type="caution">
    <text evidence="11">The sequence shown here is derived from an EMBL/GenBank/DDBJ whole genome shotgun (WGS) entry which is preliminary data.</text>
</comment>
<dbReference type="GO" id="GO:0008198">
    <property type="term" value="F:ferrous iron binding"/>
    <property type="evidence" value="ECO:0007669"/>
    <property type="project" value="TreeGrafter"/>
</dbReference>
<feature type="binding site" evidence="8">
    <location>
        <position position="128"/>
    </location>
    <ligand>
        <name>Fe cation</name>
        <dbReference type="ChEBI" id="CHEBI:24875"/>
        <label>1</label>
    </ligand>
</feature>
<feature type="binding site" evidence="8">
    <location>
        <position position="53"/>
    </location>
    <ligand>
        <name>Fe cation</name>
        <dbReference type="ChEBI" id="CHEBI:24875"/>
        <label>1</label>
    </ligand>
</feature>
<keyword evidence="5" id="KW-0560">Oxidoreductase</keyword>
<reference evidence="11 12" key="1">
    <citation type="submission" date="2019-05" db="EMBL/GenBank/DDBJ databases">
        <title>Culicoidintestinum kansasii gen. nov., sp. nov. from the gastrointestinal tract of the biting midge, Culicoides sonorensis.</title>
        <authorList>
            <person name="Neupane S."/>
            <person name="Ghosh A."/>
            <person name="Gunther S."/>
            <person name="Martin K."/>
            <person name="Zurek L."/>
        </authorList>
    </citation>
    <scope>NUCLEOTIDE SEQUENCE [LARGE SCALE GENOMIC DNA]</scope>
    <source>
        <strain evidence="11 12">CS-1</strain>
    </source>
</reference>
<evidence type="ECO:0000313" key="12">
    <source>
        <dbReference type="Proteomes" id="UP000306912"/>
    </source>
</evidence>
<dbReference type="PANTHER" id="PTHR11431:SF127">
    <property type="entry name" value="BACTERIAL NON-HEME FERRITIN"/>
    <property type="match status" value="1"/>
</dbReference>
<dbReference type="InterPro" id="IPR012347">
    <property type="entry name" value="Ferritin-like"/>
</dbReference>
<dbReference type="InterPro" id="IPR008331">
    <property type="entry name" value="Ferritin_DPS_dom"/>
</dbReference>
<evidence type="ECO:0000256" key="3">
    <source>
        <dbReference type="ARBA" id="ARBA00022434"/>
    </source>
</evidence>
<dbReference type="PROSITE" id="PS50905">
    <property type="entry name" value="FERRITIN_LIKE"/>
    <property type="match status" value="1"/>
</dbReference>
<keyword evidence="4 8" id="KW-0479">Metal-binding</keyword>
<evidence type="ECO:0000256" key="4">
    <source>
        <dbReference type="ARBA" id="ARBA00022723"/>
    </source>
</evidence>
<dbReference type="GO" id="GO:0008199">
    <property type="term" value="F:ferric iron binding"/>
    <property type="evidence" value="ECO:0007669"/>
    <property type="project" value="InterPro"/>
</dbReference>
<dbReference type="Proteomes" id="UP000306912">
    <property type="component" value="Unassembled WGS sequence"/>
</dbReference>
<dbReference type="InterPro" id="IPR001519">
    <property type="entry name" value="Ferritin"/>
</dbReference>
<protein>
    <recommendedName>
        <fullName evidence="9">Ferritin</fullName>
        <ecNumber evidence="9">1.16.3.2</ecNumber>
    </recommendedName>
</protein>
<dbReference type="InParanoid" id="A0A5R8QDS9"/>
<comment type="catalytic activity">
    <reaction evidence="7 9">
        <text>4 Fe(2+) + O2 + 6 H2O = 4 iron(III) oxide-hydroxide + 12 H(+)</text>
        <dbReference type="Rhea" id="RHEA:11972"/>
        <dbReference type="ChEBI" id="CHEBI:15377"/>
        <dbReference type="ChEBI" id="CHEBI:15378"/>
        <dbReference type="ChEBI" id="CHEBI:15379"/>
        <dbReference type="ChEBI" id="CHEBI:29033"/>
        <dbReference type="ChEBI" id="CHEBI:78619"/>
        <dbReference type="EC" id="1.16.3.2"/>
    </reaction>
</comment>
<dbReference type="CDD" id="cd01055">
    <property type="entry name" value="Nonheme_Ferritin"/>
    <property type="match status" value="1"/>
</dbReference>
<dbReference type="OrthoDB" id="9801481at2"/>
<evidence type="ECO:0000256" key="7">
    <source>
        <dbReference type="ARBA" id="ARBA00048035"/>
    </source>
</evidence>
<organism evidence="11 12">
    <name type="scientific">Culicoidibacter larvae</name>
    <dbReference type="NCBI Taxonomy" id="2579976"/>
    <lineage>
        <taxon>Bacteria</taxon>
        <taxon>Bacillati</taxon>
        <taxon>Bacillota</taxon>
        <taxon>Culicoidibacteria</taxon>
        <taxon>Culicoidibacterales</taxon>
        <taxon>Culicoidibacteraceae</taxon>
        <taxon>Culicoidibacter</taxon>
    </lineage>
</organism>
<proteinExistence type="inferred from homology"/>
<comment type="subcellular location">
    <subcellularLocation>
        <location evidence="9">Cytoplasm</location>
    </subcellularLocation>
</comment>
<dbReference type="PANTHER" id="PTHR11431">
    <property type="entry name" value="FERRITIN"/>
    <property type="match status" value="1"/>
</dbReference>
<evidence type="ECO:0000256" key="8">
    <source>
        <dbReference type="PIRSR" id="PIRSR601519-1"/>
    </source>
</evidence>
<evidence type="ECO:0000256" key="9">
    <source>
        <dbReference type="RuleBase" id="RU361145"/>
    </source>
</evidence>
<feature type="domain" description="Ferritin-like diiron" evidence="10">
    <location>
        <begin position="1"/>
        <end position="146"/>
    </location>
</feature>
<dbReference type="InterPro" id="IPR041719">
    <property type="entry name" value="Ferritin_prok"/>
</dbReference>
<dbReference type="InterPro" id="IPR009078">
    <property type="entry name" value="Ferritin-like_SF"/>
</dbReference>
<dbReference type="EMBL" id="VBWP01000005">
    <property type="protein sequence ID" value="TLG73927.1"/>
    <property type="molecule type" value="Genomic_DNA"/>
</dbReference>
<sequence length="164" mass="19227">MISKKVKKLMLDQITMEFQAAHDYKGMEICFLNKGLDGFAHWFNKQSQEEIEHAYRFINFLNSVNESIDNLDKLDAANVKFTNIRDVFEASLKQEQMVTQSIWKIIEAAEKDKDYASRQMLDWFISEQVEEENSVQRILDALDLVGDEHIGIYELDKKLGKRED</sequence>
<dbReference type="GO" id="GO:0006879">
    <property type="term" value="P:intracellular iron ion homeostasis"/>
    <property type="evidence" value="ECO:0007669"/>
    <property type="project" value="UniProtKB-KW"/>
</dbReference>
<dbReference type="EC" id="1.16.3.2" evidence="9"/>
<gene>
    <name evidence="11" type="ORF">FEZ08_07290</name>
</gene>
<keyword evidence="12" id="KW-1185">Reference proteome</keyword>
<evidence type="ECO:0000256" key="6">
    <source>
        <dbReference type="ARBA" id="ARBA00023004"/>
    </source>
</evidence>
<feature type="binding site" evidence="8">
    <location>
        <position position="17"/>
    </location>
    <ligand>
        <name>Fe cation</name>
        <dbReference type="ChEBI" id="CHEBI:24875"/>
        <label>1</label>
    </ligand>
</feature>
<keyword evidence="9" id="KW-0963">Cytoplasm</keyword>
<keyword evidence="3 9" id="KW-0409">Iron storage</keyword>
<evidence type="ECO:0000259" key="10">
    <source>
        <dbReference type="PROSITE" id="PS50905"/>
    </source>
</evidence>
<evidence type="ECO:0000256" key="5">
    <source>
        <dbReference type="ARBA" id="ARBA00023002"/>
    </source>
</evidence>
<dbReference type="Gene3D" id="1.20.1260.10">
    <property type="match status" value="1"/>
</dbReference>
<feature type="binding site" evidence="8">
    <location>
        <position position="95"/>
    </location>
    <ligand>
        <name>Fe cation</name>
        <dbReference type="ChEBI" id="CHEBI:24875"/>
        <label>1</label>
    </ligand>
</feature>
<comment type="similarity">
    <text evidence="2 9">Belongs to the ferritin family. Prokaryotic subfamily.</text>
</comment>
<dbReference type="GO" id="GO:0006826">
    <property type="term" value="P:iron ion transport"/>
    <property type="evidence" value="ECO:0007669"/>
    <property type="project" value="InterPro"/>
</dbReference>